<evidence type="ECO:0000256" key="7">
    <source>
        <dbReference type="ARBA" id="ARBA00022741"/>
    </source>
</evidence>
<evidence type="ECO:0000256" key="10">
    <source>
        <dbReference type="ARBA" id="ARBA00023154"/>
    </source>
</evidence>
<evidence type="ECO:0000313" key="16">
    <source>
        <dbReference type="Proteomes" id="UP001174909"/>
    </source>
</evidence>
<gene>
    <name evidence="15" type="ORF">GBAR_LOCUS9024</name>
</gene>
<dbReference type="NCBIfam" id="NF005154">
    <property type="entry name" value="PRK06635.1-2"/>
    <property type="match status" value="1"/>
</dbReference>
<dbReference type="InterPro" id="IPR045865">
    <property type="entry name" value="ACT-like_dom_sf"/>
</dbReference>
<dbReference type="SUPFAM" id="SSF55021">
    <property type="entry name" value="ACT-like"/>
    <property type="match status" value="2"/>
</dbReference>
<comment type="catalytic activity">
    <reaction evidence="11 12">
        <text>L-aspartate + ATP = 4-phospho-L-aspartate + ADP</text>
        <dbReference type="Rhea" id="RHEA:23776"/>
        <dbReference type="ChEBI" id="CHEBI:29991"/>
        <dbReference type="ChEBI" id="CHEBI:30616"/>
        <dbReference type="ChEBI" id="CHEBI:57535"/>
        <dbReference type="ChEBI" id="CHEBI:456216"/>
        <dbReference type="EC" id="2.7.2.4"/>
    </reaction>
</comment>
<dbReference type="CDD" id="cd04923">
    <property type="entry name" value="ACT_AK-LysC-DapG-like_2"/>
    <property type="match status" value="1"/>
</dbReference>
<evidence type="ECO:0000256" key="6">
    <source>
        <dbReference type="ARBA" id="ARBA00022737"/>
    </source>
</evidence>
<reference evidence="15" key="1">
    <citation type="submission" date="2023-03" db="EMBL/GenBank/DDBJ databases">
        <authorList>
            <person name="Steffen K."/>
            <person name="Cardenas P."/>
        </authorList>
    </citation>
    <scope>NUCLEOTIDE SEQUENCE</scope>
</reference>
<evidence type="ECO:0000256" key="9">
    <source>
        <dbReference type="ARBA" id="ARBA00022840"/>
    </source>
</evidence>
<dbReference type="Pfam" id="PF01842">
    <property type="entry name" value="ACT"/>
    <property type="match status" value="1"/>
</dbReference>
<dbReference type="Pfam" id="PF00696">
    <property type="entry name" value="AA_kinase"/>
    <property type="match status" value="1"/>
</dbReference>
<dbReference type="InterPro" id="IPR001341">
    <property type="entry name" value="Asp_kinase"/>
</dbReference>
<dbReference type="Pfam" id="PF22468">
    <property type="entry name" value="ACT_9"/>
    <property type="match status" value="1"/>
</dbReference>
<comment type="pathway">
    <text evidence="1 13">Amino-acid biosynthesis; L-methionine biosynthesis via de novo pathway; L-homoserine from L-aspartate: step 1/3.</text>
</comment>
<dbReference type="PIRSF" id="PIRSF000726">
    <property type="entry name" value="Asp_kin"/>
    <property type="match status" value="1"/>
</dbReference>
<dbReference type="PROSITE" id="PS00324">
    <property type="entry name" value="ASPARTOKINASE"/>
    <property type="match status" value="1"/>
</dbReference>
<dbReference type="InterPro" id="IPR041740">
    <property type="entry name" value="AKii-LysC-BS"/>
</dbReference>
<dbReference type="NCBIfam" id="TIGR00657">
    <property type="entry name" value="asp_kinases"/>
    <property type="match status" value="1"/>
</dbReference>
<protein>
    <recommendedName>
        <fullName evidence="12">Aspartokinase</fullName>
        <ecNumber evidence="12">2.7.2.4</ecNumber>
    </recommendedName>
</protein>
<feature type="domain" description="ACT" evidence="14">
    <location>
        <begin position="298"/>
        <end position="372"/>
    </location>
</feature>
<accession>A0AA35RMV3</accession>
<dbReference type="GO" id="GO:0009089">
    <property type="term" value="P:lysine biosynthetic process via diaminopimelate"/>
    <property type="evidence" value="ECO:0007669"/>
    <property type="project" value="InterPro"/>
</dbReference>
<feature type="domain" description="ACT" evidence="14">
    <location>
        <begin position="378"/>
        <end position="439"/>
    </location>
</feature>
<evidence type="ECO:0000256" key="5">
    <source>
        <dbReference type="ARBA" id="ARBA00022679"/>
    </source>
</evidence>
<evidence type="ECO:0000256" key="12">
    <source>
        <dbReference type="RuleBase" id="RU003448"/>
    </source>
</evidence>
<name>A0AA35RMV3_GEOBA</name>
<dbReference type="InterPro" id="IPR036393">
    <property type="entry name" value="AceGlu_kinase-like_sf"/>
</dbReference>
<evidence type="ECO:0000256" key="11">
    <source>
        <dbReference type="ARBA" id="ARBA00047872"/>
    </source>
</evidence>
<dbReference type="PANTHER" id="PTHR21499">
    <property type="entry name" value="ASPARTATE KINASE"/>
    <property type="match status" value="1"/>
</dbReference>
<dbReference type="NCBIfam" id="NF005155">
    <property type="entry name" value="PRK06635.1-4"/>
    <property type="match status" value="1"/>
</dbReference>
<keyword evidence="5 12" id="KW-0808">Transferase</keyword>
<dbReference type="CDD" id="cd04913">
    <property type="entry name" value="ACT_AKii-LysC-BS-like_1"/>
    <property type="match status" value="1"/>
</dbReference>
<proteinExistence type="inferred from homology"/>
<keyword evidence="4 13" id="KW-0028">Amino-acid biosynthesis</keyword>
<dbReference type="InterPro" id="IPR054352">
    <property type="entry name" value="ACT_Aspartokinase"/>
</dbReference>
<dbReference type="CDD" id="cd04261">
    <property type="entry name" value="AAK_AKii-LysC-BS"/>
    <property type="match status" value="1"/>
</dbReference>
<evidence type="ECO:0000256" key="1">
    <source>
        <dbReference type="ARBA" id="ARBA00004986"/>
    </source>
</evidence>
<dbReference type="InterPro" id="IPR018042">
    <property type="entry name" value="Aspartate_kinase_CS"/>
</dbReference>
<dbReference type="PANTHER" id="PTHR21499:SF3">
    <property type="entry name" value="ASPARTOKINASE"/>
    <property type="match status" value="1"/>
</dbReference>
<evidence type="ECO:0000256" key="3">
    <source>
        <dbReference type="ARBA" id="ARBA00010122"/>
    </source>
</evidence>
<dbReference type="Gene3D" id="3.40.1160.10">
    <property type="entry name" value="Acetylglutamate kinase-like"/>
    <property type="match status" value="1"/>
</dbReference>
<keyword evidence="6" id="KW-0677">Repeat</keyword>
<dbReference type="PROSITE" id="PS51671">
    <property type="entry name" value="ACT"/>
    <property type="match status" value="2"/>
</dbReference>
<comment type="pathway">
    <text evidence="2 13">Amino-acid biosynthesis; L-threonine biosynthesis; L-threonine from L-aspartate: step 1/5.</text>
</comment>
<comment type="similarity">
    <text evidence="3 12">Belongs to the aspartokinase family.</text>
</comment>
<keyword evidence="8 12" id="KW-0418">Kinase</keyword>
<evidence type="ECO:0000313" key="15">
    <source>
        <dbReference type="EMBL" id="CAI8014443.1"/>
    </source>
</evidence>
<dbReference type="NCBIfam" id="TIGR00656">
    <property type="entry name" value="asp_kin_monofn"/>
    <property type="match status" value="1"/>
</dbReference>
<keyword evidence="16" id="KW-1185">Reference proteome</keyword>
<organism evidence="15 16">
    <name type="scientific">Geodia barretti</name>
    <name type="common">Barrett's horny sponge</name>
    <dbReference type="NCBI Taxonomy" id="519541"/>
    <lineage>
        <taxon>Eukaryota</taxon>
        <taxon>Metazoa</taxon>
        <taxon>Porifera</taxon>
        <taxon>Demospongiae</taxon>
        <taxon>Heteroscleromorpha</taxon>
        <taxon>Tetractinellida</taxon>
        <taxon>Astrophorina</taxon>
        <taxon>Geodiidae</taxon>
        <taxon>Geodia</taxon>
    </lineage>
</organism>
<keyword evidence="9" id="KW-0067">ATP-binding</keyword>
<dbReference type="FunFam" id="3.40.1160.10:FF:000002">
    <property type="entry name" value="Aspartokinase"/>
    <property type="match status" value="1"/>
</dbReference>
<dbReference type="SUPFAM" id="SSF53633">
    <property type="entry name" value="Carbamate kinase-like"/>
    <property type="match status" value="1"/>
</dbReference>
<evidence type="ECO:0000256" key="2">
    <source>
        <dbReference type="ARBA" id="ARBA00005139"/>
    </source>
</evidence>
<keyword evidence="10" id="KW-0457">Lysine biosynthesis</keyword>
<comment type="caution">
    <text evidence="15">The sequence shown here is derived from an EMBL/GenBank/DDBJ whole genome shotgun (WGS) entry which is preliminary data.</text>
</comment>
<dbReference type="AlphaFoldDB" id="A0AA35RMV3"/>
<evidence type="ECO:0000259" key="14">
    <source>
        <dbReference type="PROSITE" id="PS51671"/>
    </source>
</evidence>
<dbReference type="EMBL" id="CASHTH010001362">
    <property type="protein sequence ID" value="CAI8014443.1"/>
    <property type="molecule type" value="Genomic_DNA"/>
</dbReference>
<dbReference type="GO" id="GO:0009090">
    <property type="term" value="P:homoserine biosynthetic process"/>
    <property type="evidence" value="ECO:0007669"/>
    <property type="project" value="TreeGrafter"/>
</dbReference>
<dbReference type="InterPro" id="IPR002912">
    <property type="entry name" value="ACT_dom"/>
</dbReference>
<sequence>MPLIVQKYGGSSVADAERIINVAKRIGAVQKSGAAVVVVVSAMGDTTDELIELAHTISHEPHAREMDLLLSTGELVSSTLLTMALRELGHEAISLSGPQAGIRTDTSFGRARISRIEPARVRRELDAGRIVVVAGFQGITAEDDITTLGRGGSDTTAVAIAAALQADRCEIYTDVEGIYTADPRIVSGARKIDEVGYEEMLELASLGAKMHPRSIELGGVYRVPIYVASSFSDTPGTLIHAVGNGPADAFAAGLPTAAKPEPEHITAISPSAEFQTGNQMEDRIKVTGIAYNANVAKITVQSVPDRPGLAAALFEPLAEASISVDTIVQNTGGDKSTDISFTVSRTDLPAAVRLVEGMAQQLGAAGVVSSAGLAAVSIVGSGMQNTPGYASRMFRLLANGGVNIDMITTSEIRISCIIDESQGRDAVRLLHEGFQLDRS</sequence>
<dbReference type="InterPro" id="IPR001048">
    <property type="entry name" value="Asp/Glu/Uridylate_kinase"/>
</dbReference>
<dbReference type="GO" id="GO:0004072">
    <property type="term" value="F:aspartate kinase activity"/>
    <property type="evidence" value="ECO:0007669"/>
    <property type="project" value="UniProtKB-EC"/>
</dbReference>
<dbReference type="Proteomes" id="UP001174909">
    <property type="component" value="Unassembled WGS sequence"/>
</dbReference>
<dbReference type="FunFam" id="3.30.2130.10:FF:000001">
    <property type="entry name" value="Bifunctional aspartokinase/homoserine dehydrogenase"/>
    <property type="match status" value="1"/>
</dbReference>
<comment type="pathway">
    <text evidence="13">Amino-acid biosynthesis; L-lysine biosynthesis via DAP pathway; (S)-tetrahydrodipicolinate from L-aspartate: step 1/4.</text>
</comment>
<evidence type="ECO:0000256" key="4">
    <source>
        <dbReference type="ARBA" id="ARBA00022605"/>
    </source>
</evidence>
<dbReference type="GO" id="GO:0005829">
    <property type="term" value="C:cytosol"/>
    <property type="evidence" value="ECO:0007669"/>
    <property type="project" value="TreeGrafter"/>
</dbReference>
<keyword evidence="7" id="KW-0547">Nucleotide-binding</keyword>
<evidence type="ECO:0000256" key="13">
    <source>
        <dbReference type="RuleBase" id="RU004249"/>
    </source>
</evidence>
<dbReference type="Gene3D" id="3.30.2130.10">
    <property type="entry name" value="VC0802-like"/>
    <property type="match status" value="1"/>
</dbReference>
<dbReference type="GO" id="GO:0005524">
    <property type="term" value="F:ATP binding"/>
    <property type="evidence" value="ECO:0007669"/>
    <property type="project" value="UniProtKB-KW"/>
</dbReference>
<dbReference type="InterPro" id="IPR005260">
    <property type="entry name" value="Asp_kin_monofn"/>
</dbReference>
<evidence type="ECO:0000256" key="8">
    <source>
        <dbReference type="ARBA" id="ARBA00022777"/>
    </source>
</evidence>
<dbReference type="EC" id="2.7.2.4" evidence="12"/>